<gene>
    <name evidence="1" type="ORF">KIL84_002669</name>
</gene>
<name>A0A9D3WUC1_9SAUR</name>
<comment type="caution">
    <text evidence="1">The sequence shown here is derived from an EMBL/GenBank/DDBJ whole genome shotgun (WGS) entry which is preliminary data.</text>
</comment>
<dbReference type="AlphaFoldDB" id="A0A9D3WUC1"/>
<proteinExistence type="predicted"/>
<sequence length="110" mass="12360">MFASLESLTDLRWGTEMTLSQRHTRSLLSISLCSQDLSCGRTKWLGRKASDIEMPAVMSRDTSRGVKHILKIGTKASVFLKKRKDLDGRSDAKTVKSLWKSNEIGLSHTH</sequence>
<reference evidence="1" key="1">
    <citation type="submission" date="2021-09" db="EMBL/GenBank/DDBJ databases">
        <title>The genome of Mauremys mutica provides insights into the evolution of semi-aquatic lifestyle.</title>
        <authorList>
            <person name="Gong S."/>
            <person name="Gao Y."/>
        </authorList>
    </citation>
    <scope>NUCLEOTIDE SEQUENCE</scope>
    <source>
        <strain evidence="1">MM-2020</strain>
        <tissue evidence="1">Muscle</tissue>
    </source>
</reference>
<protein>
    <submittedName>
        <fullName evidence="1">Uncharacterized protein</fullName>
    </submittedName>
</protein>
<dbReference type="EMBL" id="JAHDVG010000486">
    <property type="protein sequence ID" value="KAH1167186.1"/>
    <property type="molecule type" value="Genomic_DNA"/>
</dbReference>
<evidence type="ECO:0000313" key="2">
    <source>
        <dbReference type="Proteomes" id="UP000827986"/>
    </source>
</evidence>
<dbReference type="Proteomes" id="UP000827986">
    <property type="component" value="Unassembled WGS sequence"/>
</dbReference>
<accession>A0A9D3WUC1</accession>
<keyword evidence="2" id="KW-1185">Reference proteome</keyword>
<evidence type="ECO:0000313" key="1">
    <source>
        <dbReference type="EMBL" id="KAH1167186.1"/>
    </source>
</evidence>
<organism evidence="1 2">
    <name type="scientific">Mauremys mutica</name>
    <name type="common">yellowpond turtle</name>
    <dbReference type="NCBI Taxonomy" id="74926"/>
    <lineage>
        <taxon>Eukaryota</taxon>
        <taxon>Metazoa</taxon>
        <taxon>Chordata</taxon>
        <taxon>Craniata</taxon>
        <taxon>Vertebrata</taxon>
        <taxon>Euteleostomi</taxon>
        <taxon>Archelosauria</taxon>
        <taxon>Testudinata</taxon>
        <taxon>Testudines</taxon>
        <taxon>Cryptodira</taxon>
        <taxon>Durocryptodira</taxon>
        <taxon>Testudinoidea</taxon>
        <taxon>Geoemydidae</taxon>
        <taxon>Geoemydinae</taxon>
        <taxon>Mauremys</taxon>
    </lineage>
</organism>